<proteinExistence type="predicted"/>
<reference evidence="1 2" key="1">
    <citation type="journal article" date="2022" name="DNA Res.">
        <title>Chromosomal-level genome assembly of the orchid tree Bauhinia variegata (Leguminosae; Cercidoideae) supports the allotetraploid origin hypothesis of Bauhinia.</title>
        <authorList>
            <person name="Zhong Y."/>
            <person name="Chen Y."/>
            <person name="Zheng D."/>
            <person name="Pang J."/>
            <person name="Liu Y."/>
            <person name="Luo S."/>
            <person name="Meng S."/>
            <person name="Qian L."/>
            <person name="Wei D."/>
            <person name="Dai S."/>
            <person name="Zhou R."/>
        </authorList>
    </citation>
    <scope>NUCLEOTIDE SEQUENCE [LARGE SCALE GENOMIC DNA]</scope>
    <source>
        <strain evidence="1">BV-YZ2020</strain>
    </source>
</reference>
<protein>
    <submittedName>
        <fullName evidence="1">Uncharacterized protein</fullName>
    </submittedName>
</protein>
<dbReference type="EMBL" id="CM039437">
    <property type="protein sequence ID" value="KAI4308106.1"/>
    <property type="molecule type" value="Genomic_DNA"/>
</dbReference>
<dbReference type="Proteomes" id="UP000828941">
    <property type="component" value="Chromosome 12"/>
</dbReference>
<name>A0ACB9LFM4_BAUVA</name>
<comment type="caution">
    <text evidence="1">The sequence shown here is derived from an EMBL/GenBank/DDBJ whole genome shotgun (WGS) entry which is preliminary data.</text>
</comment>
<organism evidence="1 2">
    <name type="scientific">Bauhinia variegata</name>
    <name type="common">Purple orchid tree</name>
    <name type="synonym">Phanera variegata</name>
    <dbReference type="NCBI Taxonomy" id="167791"/>
    <lineage>
        <taxon>Eukaryota</taxon>
        <taxon>Viridiplantae</taxon>
        <taxon>Streptophyta</taxon>
        <taxon>Embryophyta</taxon>
        <taxon>Tracheophyta</taxon>
        <taxon>Spermatophyta</taxon>
        <taxon>Magnoliopsida</taxon>
        <taxon>eudicotyledons</taxon>
        <taxon>Gunneridae</taxon>
        <taxon>Pentapetalae</taxon>
        <taxon>rosids</taxon>
        <taxon>fabids</taxon>
        <taxon>Fabales</taxon>
        <taxon>Fabaceae</taxon>
        <taxon>Cercidoideae</taxon>
        <taxon>Cercideae</taxon>
        <taxon>Bauhiniinae</taxon>
        <taxon>Bauhinia</taxon>
    </lineage>
</organism>
<accession>A0ACB9LFM4</accession>
<keyword evidence="2" id="KW-1185">Reference proteome</keyword>
<gene>
    <name evidence="1" type="ORF">L6164_031213</name>
</gene>
<sequence length="845" mass="92267">MASPATQLQRTPLSATSPSPLQRLSTFKNSSTTAPPTSPAIPSSATATTSPLDSFASDPIFSAFLSPSFSSTSFSSAALSSGSPASTAEKLHNAIRLLENQLRSEVLSRHNELLSQLSSLKHAEHALSTVRSGVSSLQSSLRRVRSELSDPHRAISTKTVQLSNLHHTTELLQHSIRALRLSKKLRDLIAAAGAEPEKLDLTKAAQLHSEILSLYNEYELAGIDVVDEELNWVRETGDKLRNEAMKVLERGMEGLNQAEVGTGLQVFYNLGELKITVEQVINKYKGLGARSISVALDMKAISGSSGGGFGPGGIRGSGTPQIGGGAKAKEALWQRLGSCMDQLHSIVVAVWHLQRVLSKKRDPFTHVLLLDEVIQEGDPMLTDRVWEAIVKAFASQMKSAFTASSFVKEIFTMGYPKLYSMIENLLERISRDTDVKGVLPAISSEGKNQMVSAVEIFQNAFLAFCLGRLSDLVNSVFPVSSRGSVPSKEQISRIILRIQEEIEAVQVDARLTLLVLREIGKVLLLLAERAEYQISTGPESRQVNGPATPAQLKNFMLCQHLQEIHSKVSAMLAGLPSIAADMLSASLGAIYGVACDAVTPLFQAMLDRLESCILQIHDQNFGVLGMDAAMDNNASPYMEELQKSILHFRSEFLSRLLPSTATRAPGTENICTSLVRSMASRVLVFFIRHASLVGPLSESGKLRMARDMAELELAVGQNLFPVEQLGAPYRALRAFRPLIFLDTSQFAATPLVQDLPPNVIFHHLYSRGPDELQSPLQRNKLTPLQYSLWLDSQGEDQIWKGIKATLDDYAASVRARGDKEFSPIYPLMLQLGSSLTENLQASNKS</sequence>
<evidence type="ECO:0000313" key="1">
    <source>
        <dbReference type="EMBL" id="KAI4308106.1"/>
    </source>
</evidence>
<evidence type="ECO:0000313" key="2">
    <source>
        <dbReference type="Proteomes" id="UP000828941"/>
    </source>
</evidence>